<evidence type="ECO:0000313" key="3">
    <source>
        <dbReference type="EMBL" id="MCQ4924588.1"/>
    </source>
</evidence>
<proteinExistence type="predicted"/>
<dbReference type="Pfam" id="PF07905">
    <property type="entry name" value="PucR"/>
    <property type="match status" value="1"/>
</dbReference>
<dbReference type="PANTHER" id="PTHR33744">
    <property type="entry name" value="CARBOHYDRATE DIACID REGULATOR"/>
    <property type="match status" value="1"/>
</dbReference>
<dbReference type="InterPro" id="IPR042070">
    <property type="entry name" value="PucR_C-HTH_sf"/>
</dbReference>
<dbReference type="InterPro" id="IPR051448">
    <property type="entry name" value="CdaR-like_regulators"/>
</dbReference>
<protein>
    <submittedName>
        <fullName evidence="3">PucR family transcriptional regulator ligand-binding domain-containing protein</fullName>
    </submittedName>
</protein>
<gene>
    <name evidence="3" type="ORF">NE686_15910</name>
</gene>
<dbReference type="Pfam" id="PF13556">
    <property type="entry name" value="HTH_30"/>
    <property type="match status" value="1"/>
</dbReference>
<name>A0ABT1SDN5_9FIRM</name>
<organism evidence="3 4">
    <name type="scientific">Tissierella carlieri</name>
    <dbReference type="NCBI Taxonomy" id="689904"/>
    <lineage>
        <taxon>Bacteria</taxon>
        <taxon>Bacillati</taxon>
        <taxon>Bacillota</taxon>
        <taxon>Tissierellia</taxon>
        <taxon>Tissierellales</taxon>
        <taxon>Tissierellaceae</taxon>
        <taxon>Tissierella</taxon>
    </lineage>
</organism>
<dbReference type="RefSeq" id="WP_256312305.1">
    <property type="nucleotide sequence ID" value="NZ_JANGAC010000014.1"/>
</dbReference>
<dbReference type="InterPro" id="IPR012914">
    <property type="entry name" value="PucR_dom"/>
</dbReference>
<sequence>MGLTIREMLRAEFFKDFKVIAGQGGLDKQIQGIAILDAPDGYKWTKGREFVISSGYVFQQHPRLFEEYINSDIFREISGMGIKLDRYLKTIPDYITDVFNEYNIPLINIPMGPSWMEIMNQLNVLVMNKNIRQFRIGNINPKSFSNLTYQSRKINKILSQMEGEMNFPAMLYDLSSEKAYYSSPTFLELLEDIQIGDFWNPTIEVTKEILCDNLKMIRYRFYDDKYDKPYSWITVPITVGDKIKAYFVVVEATGLIDYFDQFALRIGFLLLQSLYEQILVAQSIGDIGFEKFIAEIISGNLLDDETIAKRAIDLGLDINLNYYLILMKQERKEAHLVSYKNELKEAVSSSISHMEARMAMIDDNRCVFLLPIDNRISEKENLKLMKKSAEIFKKRIESKIEDINIVFAISDNESTVYEIKRNYIRCEQTIKIGQILYPDEYYLKYSDLGVFAWMDIKEDELEIMSKDIKILIENPEHSELIETLKVYLECKMNYSLTAKQLFLHINTVRKRIEEINNLINFDMEDPMNRLKLEVLLKLIK</sequence>
<dbReference type="EMBL" id="JANGAC010000014">
    <property type="protein sequence ID" value="MCQ4924588.1"/>
    <property type="molecule type" value="Genomic_DNA"/>
</dbReference>
<feature type="domain" description="Purine catabolism PurC-like" evidence="1">
    <location>
        <begin position="8"/>
        <end position="122"/>
    </location>
</feature>
<feature type="domain" description="PucR C-terminal helix-turn-helix" evidence="2">
    <location>
        <begin position="480"/>
        <end position="537"/>
    </location>
</feature>
<dbReference type="InterPro" id="IPR025736">
    <property type="entry name" value="PucR_C-HTH_dom"/>
</dbReference>
<comment type="caution">
    <text evidence="3">The sequence shown here is derived from an EMBL/GenBank/DDBJ whole genome shotgun (WGS) entry which is preliminary data.</text>
</comment>
<dbReference type="Proteomes" id="UP001524478">
    <property type="component" value="Unassembled WGS sequence"/>
</dbReference>
<accession>A0ABT1SDN5</accession>
<reference evidence="3 4" key="1">
    <citation type="submission" date="2022-06" db="EMBL/GenBank/DDBJ databases">
        <title>Isolation of gut microbiota from human fecal samples.</title>
        <authorList>
            <person name="Pamer E.G."/>
            <person name="Barat B."/>
            <person name="Waligurski E."/>
            <person name="Medina S."/>
            <person name="Paddock L."/>
            <person name="Mostad J."/>
        </authorList>
    </citation>
    <scope>NUCLEOTIDE SEQUENCE [LARGE SCALE GENOMIC DNA]</scope>
    <source>
        <strain evidence="3 4">DFI.7.95</strain>
    </source>
</reference>
<evidence type="ECO:0000259" key="1">
    <source>
        <dbReference type="Pfam" id="PF07905"/>
    </source>
</evidence>
<evidence type="ECO:0000313" key="4">
    <source>
        <dbReference type="Proteomes" id="UP001524478"/>
    </source>
</evidence>
<keyword evidence="4" id="KW-1185">Reference proteome</keyword>
<evidence type="ECO:0000259" key="2">
    <source>
        <dbReference type="Pfam" id="PF13556"/>
    </source>
</evidence>
<dbReference type="Gene3D" id="1.10.10.2840">
    <property type="entry name" value="PucR C-terminal helix-turn-helix domain"/>
    <property type="match status" value="1"/>
</dbReference>